<dbReference type="KEGG" id="hja:BST95_10505"/>
<dbReference type="EMBL" id="PKUR01000002">
    <property type="protein sequence ID" value="PLW86626.1"/>
    <property type="molecule type" value="Genomic_DNA"/>
</dbReference>
<evidence type="ECO:0000313" key="1">
    <source>
        <dbReference type="EMBL" id="PLW86626.1"/>
    </source>
</evidence>
<keyword evidence="2" id="KW-1185">Reference proteome</keyword>
<comment type="caution">
    <text evidence="1">The sequence shown here is derived from an EMBL/GenBank/DDBJ whole genome shotgun (WGS) entry which is preliminary data.</text>
</comment>
<dbReference type="Proteomes" id="UP000235162">
    <property type="component" value="Unassembled WGS sequence"/>
</dbReference>
<organism evidence="1 2">
    <name type="scientific">Halioglobus japonicus</name>
    <dbReference type="NCBI Taxonomy" id="930805"/>
    <lineage>
        <taxon>Bacteria</taxon>
        <taxon>Pseudomonadati</taxon>
        <taxon>Pseudomonadota</taxon>
        <taxon>Gammaproteobacteria</taxon>
        <taxon>Cellvibrionales</taxon>
        <taxon>Halieaceae</taxon>
        <taxon>Halioglobus</taxon>
    </lineage>
</organism>
<dbReference type="RefSeq" id="WP_084199318.1">
    <property type="nucleotide sequence ID" value="NZ_BMYL01000002.1"/>
</dbReference>
<proteinExistence type="predicted"/>
<protein>
    <submittedName>
        <fullName evidence="1">Uncharacterized protein</fullName>
    </submittedName>
</protein>
<evidence type="ECO:0000313" key="2">
    <source>
        <dbReference type="Proteomes" id="UP000235162"/>
    </source>
</evidence>
<dbReference type="AlphaFoldDB" id="A0AAP8SNM2"/>
<reference evidence="1 2" key="1">
    <citation type="submission" date="2018-01" db="EMBL/GenBank/DDBJ databases">
        <title>The draft genome sequence of Halioglobus japonicus S1-36.</title>
        <authorList>
            <person name="Du Z.-J."/>
            <person name="Shi M.-J."/>
        </authorList>
    </citation>
    <scope>NUCLEOTIDE SEQUENCE [LARGE SCALE GENOMIC DNA]</scope>
    <source>
        <strain evidence="1 2">S1-36</strain>
    </source>
</reference>
<gene>
    <name evidence="1" type="ORF">C0029_09535</name>
</gene>
<name>A0AAP8SNM2_9GAMM</name>
<accession>A0AAP8SNM2</accession>
<sequence length="194" mass="20428">MLQSVGVFPPIPVDGDFVYGEGQAAITLPLAGDTHTGQVLELDVELERVGCPAEFPASCRDRSCAVDEAACALTSPCPEASNCFPNCPQDDDILSCVYENSFDAGAITVIDYPQSEGWTEADALANCSAIAGVSNPRIVRGGGQSSLVQQGGSAFGRCTVSDNDRRFYLMDAGETVCNFISGSWEATGPYCEGY</sequence>